<dbReference type="STRING" id="536019.Mesop_3371"/>
<dbReference type="HOGENOM" id="CLU_3292248_0_0_5"/>
<sequence length="40" mass="4072">MDHAITIGDVLIASAVSVGVIGFGGLGVWVLSLYAKGMPR</sequence>
<keyword evidence="1" id="KW-0812">Transmembrane</keyword>
<keyword evidence="1" id="KW-0472">Membrane</keyword>
<proteinExistence type="predicted"/>
<dbReference type="KEGG" id="mop:Mesop_3371"/>
<organism evidence="2 3">
    <name type="scientific">Mesorhizobium opportunistum (strain LMG 24607 / HAMBI 3007 / WSM2075)</name>
    <dbReference type="NCBI Taxonomy" id="536019"/>
    <lineage>
        <taxon>Bacteria</taxon>
        <taxon>Pseudomonadati</taxon>
        <taxon>Pseudomonadota</taxon>
        <taxon>Alphaproteobacteria</taxon>
        <taxon>Hyphomicrobiales</taxon>
        <taxon>Phyllobacteriaceae</taxon>
        <taxon>Mesorhizobium</taxon>
    </lineage>
</organism>
<protein>
    <submittedName>
        <fullName evidence="2">Uncharacterized protein</fullName>
    </submittedName>
</protein>
<keyword evidence="1" id="KW-1133">Transmembrane helix</keyword>
<evidence type="ECO:0000256" key="1">
    <source>
        <dbReference type="SAM" id="Phobius"/>
    </source>
</evidence>
<dbReference type="EMBL" id="CP002279">
    <property type="protein sequence ID" value="AEH87817.1"/>
    <property type="molecule type" value="Genomic_DNA"/>
</dbReference>
<accession>F7YCK5</accession>
<evidence type="ECO:0000313" key="2">
    <source>
        <dbReference type="EMBL" id="AEH87817.1"/>
    </source>
</evidence>
<evidence type="ECO:0000313" key="3">
    <source>
        <dbReference type="Proteomes" id="UP000001623"/>
    </source>
</evidence>
<dbReference type="Proteomes" id="UP000001623">
    <property type="component" value="Chromosome"/>
</dbReference>
<dbReference type="RefSeq" id="WP_013894506.1">
    <property type="nucleotide sequence ID" value="NC_015675.1"/>
</dbReference>
<dbReference type="AlphaFoldDB" id="F7YCK5"/>
<gene>
    <name evidence="2" type="ordered locus">Mesop_3371</name>
</gene>
<name>F7YCK5_MESOW</name>
<reference evidence="2 3" key="1">
    <citation type="submission" date="2010-10" db="EMBL/GenBank/DDBJ databases">
        <title>Complete sequence of Mesorhizobium opportunistum WSM2075.</title>
        <authorList>
            <consortium name="US DOE Joint Genome Institute"/>
            <person name="Lucas S."/>
            <person name="Copeland A."/>
            <person name="Lapidus A."/>
            <person name="Cheng J.-F."/>
            <person name="Bruce D."/>
            <person name="Goodwin L."/>
            <person name="Pitluck S."/>
            <person name="Chertkov O."/>
            <person name="Misra M."/>
            <person name="Detter J.C."/>
            <person name="Han C."/>
            <person name="Tapia R."/>
            <person name="Land M."/>
            <person name="Hauser L."/>
            <person name="Kyrpides N."/>
            <person name="Ovchinnikova G."/>
            <person name="Mavrommatis K.M."/>
            <person name="Tiwari R.P."/>
            <person name="Howieson J.G."/>
            <person name="O'Hara G.W."/>
            <person name="Nandasena K.G."/>
            <person name="Woyke T."/>
        </authorList>
    </citation>
    <scope>NUCLEOTIDE SEQUENCE [LARGE SCALE GENOMIC DNA]</scope>
    <source>
        <strain evidence="3">LMG 24607 / HAMBI 3007 / WSM2075</strain>
    </source>
</reference>
<feature type="transmembrane region" description="Helical" evidence="1">
    <location>
        <begin position="12"/>
        <end position="35"/>
    </location>
</feature>